<keyword evidence="3" id="KW-1003">Cell membrane</keyword>
<protein>
    <submittedName>
        <fullName evidence="9">Hemolysin-III related</fullName>
    </submittedName>
</protein>
<feature type="binding site" evidence="7">
    <location>
        <position position="64"/>
    </location>
    <ligand>
        <name>Zn(2+)</name>
        <dbReference type="ChEBI" id="CHEBI:29105"/>
    </ligand>
</feature>
<feature type="binding site" evidence="7">
    <location>
        <position position="193"/>
    </location>
    <ligand>
        <name>Zn(2+)</name>
        <dbReference type="ChEBI" id="CHEBI:29105"/>
    </ligand>
</feature>
<feature type="transmembrane region" description="Helical" evidence="8">
    <location>
        <begin position="132"/>
        <end position="153"/>
    </location>
</feature>
<keyword evidence="7" id="KW-0862">Zinc</keyword>
<evidence type="ECO:0000256" key="2">
    <source>
        <dbReference type="ARBA" id="ARBA00008488"/>
    </source>
</evidence>
<dbReference type="InterPro" id="IPR005744">
    <property type="entry name" value="Hy-lIII"/>
</dbReference>
<name>A0A1E8F105_9CLOT</name>
<keyword evidence="5 8" id="KW-1133">Transmembrane helix</keyword>
<comment type="caution">
    <text evidence="9">The sequence shown here is derived from an EMBL/GenBank/DDBJ whole genome shotgun (WGS) entry which is preliminary data.</text>
</comment>
<feature type="transmembrane region" description="Helical" evidence="8">
    <location>
        <begin position="195"/>
        <end position="215"/>
    </location>
</feature>
<dbReference type="OrthoDB" id="9813689at2"/>
<feature type="transmembrane region" description="Helical" evidence="8">
    <location>
        <begin position="14"/>
        <end position="34"/>
    </location>
</feature>
<dbReference type="STRING" id="1121290.CLAOCE_05980"/>
<accession>A0A1E8F105</accession>
<gene>
    <name evidence="9" type="ORF">CLOACE_05980</name>
</gene>
<feature type="transmembrane region" description="Helical" evidence="8">
    <location>
        <begin position="107"/>
        <end position="126"/>
    </location>
</feature>
<evidence type="ECO:0000256" key="5">
    <source>
        <dbReference type="ARBA" id="ARBA00022989"/>
    </source>
</evidence>
<evidence type="ECO:0000256" key="1">
    <source>
        <dbReference type="ARBA" id="ARBA00004651"/>
    </source>
</evidence>
<feature type="transmembrane region" description="Helical" evidence="8">
    <location>
        <begin position="82"/>
        <end position="100"/>
    </location>
</feature>
<evidence type="ECO:0000256" key="7">
    <source>
        <dbReference type="PIRSR" id="PIRSR604254-1"/>
    </source>
</evidence>
<feature type="binding site" evidence="7">
    <location>
        <position position="197"/>
    </location>
    <ligand>
        <name>Zn(2+)</name>
        <dbReference type="ChEBI" id="CHEBI:29105"/>
    </ligand>
</feature>
<dbReference type="GO" id="GO:0046872">
    <property type="term" value="F:metal ion binding"/>
    <property type="evidence" value="ECO:0007669"/>
    <property type="project" value="UniProtKB-KW"/>
</dbReference>
<dbReference type="PATRIC" id="fig|1121290.3.peg.610"/>
<dbReference type="NCBIfam" id="TIGR01065">
    <property type="entry name" value="hlyIII"/>
    <property type="match status" value="1"/>
</dbReference>
<sequence>MKLISKLKDPVSGLTHLLGVILSIIGLIALIKIANFKNDNIYIMSSLVFGISLILLYTASSIYHLLNVSKKISNVLRRIDHMMIYILIAGTYTPICLIGINNRFGKGFLIFIWIIAILGIFQKVFWFNAPRIISTCMYIMMGWMSIALFVPLIKCIEINGIMWLVIGGVLYSIGGIVYALKWPLTNAKYFGFHEIFHIFVLLGSWCHFYMIYNYIM</sequence>
<evidence type="ECO:0000313" key="10">
    <source>
        <dbReference type="Proteomes" id="UP000175744"/>
    </source>
</evidence>
<dbReference type="PANTHER" id="PTHR20855">
    <property type="entry name" value="ADIPOR/PROGESTIN RECEPTOR-RELATED"/>
    <property type="match status" value="1"/>
</dbReference>
<evidence type="ECO:0000256" key="6">
    <source>
        <dbReference type="ARBA" id="ARBA00023136"/>
    </source>
</evidence>
<proteinExistence type="inferred from homology"/>
<evidence type="ECO:0000313" key="9">
    <source>
        <dbReference type="EMBL" id="OFI07012.1"/>
    </source>
</evidence>
<dbReference type="EMBL" id="LZFO01000006">
    <property type="protein sequence ID" value="OFI07012.1"/>
    <property type="molecule type" value="Genomic_DNA"/>
</dbReference>
<dbReference type="PANTHER" id="PTHR20855:SF3">
    <property type="entry name" value="LD03007P"/>
    <property type="match status" value="1"/>
</dbReference>
<dbReference type="GO" id="GO:0140911">
    <property type="term" value="F:pore-forming activity"/>
    <property type="evidence" value="ECO:0007669"/>
    <property type="project" value="InterPro"/>
</dbReference>
<dbReference type="InterPro" id="IPR004254">
    <property type="entry name" value="AdipoR/HlyIII-related"/>
</dbReference>
<keyword evidence="7" id="KW-0479">Metal-binding</keyword>
<comment type="similarity">
    <text evidence="2">Belongs to the UPF0073 (Hly-III) family.</text>
</comment>
<dbReference type="AlphaFoldDB" id="A0A1E8F105"/>
<evidence type="ECO:0000256" key="4">
    <source>
        <dbReference type="ARBA" id="ARBA00022692"/>
    </source>
</evidence>
<evidence type="ECO:0000256" key="8">
    <source>
        <dbReference type="SAM" id="Phobius"/>
    </source>
</evidence>
<organism evidence="9 10">
    <name type="scientific">Clostridium acetireducens DSM 10703</name>
    <dbReference type="NCBI Taxonomy" id="1121290"/>
    <lineage>
        <taxon>Bacteria</taxon>
        <taxon>Bacillati</taxon>
        <taxon>Bacillota</taxon>
        <taxon>Clostridia</taxon>
        <taxon>Eubacteriales</taxon>
        <taxon>Clostridiaceae</taxon>
        <taxon>Clostridium</taxon>
    </lineage>
</organism>
<evidence type="ECO:0000256" key="3">
    <source>
        <dbReference type="ARBA" id="ARBA00022475"/>
    </source>
</evidence>
<keyword evidence="4 8" id="KW-0812">Transmembrane</keyword>
<dbReference type="RefSeq" id="WP_070109560.1">
    <property type="nucleotide sequence ID" value="NZ_LZFO01000006.1"/>
</dbReference>
<dbReference type="Proteomes" id="UP000175744">
    <property type="component" value="Unassembled WGS sequence"/>
</dbReference>
<comment type="subcellular location">
    <subcellularLocation>
        <location evidence="1">Cell membrane</location>
        <topology evidence="1">Multi-pass membrane protein</topology>
    </subcellularLocation>
</comment>
<keyword evidence="10" id="KW-1185">Reference proteome</keyword>
<dbReference type="GO" id="GO:0005886">
    <property type="term" value="C:plasma membrane"/>
    <property type="evidence" value="ECO:0007669"/>
    <property type="project" value="UniProtKB-SubCell"/>
</dbReference>
<dbReference type="Pfam" id="PF03006">
    <property type="entry name" value="HlyIII"/>
    <property type="match status" value="1"/>
</dbReference>
<feature type="transmembrane region" description="Helical" evidence="8">
    <location>
        <begin position="41"/>
        <end position="62"/>
    </location>
</feature>
<reference evidence="9 10" key="1">
    <citation type="submission" date="2016-06" db="EMBL/GenBank/DDBJ databases">
        <title>Genome sequence of Clostridium acetireducens DSM 10703.</title>
        <authorList>
            <person name="Poehlein A."/>
            <person name="Fluechter S."/>
            <person name="Duerre P."/>
            <person name="Daniel R."/>
        </authorList>
    </citation>
    <scope>NUCLEOTIDE SEQUENCE [LARGE SCALE GENOMIC DNA]</scope>
    <source>
        <strain evidence="9 10">DSM 10703</strain>
    </source>
</reference>
<feature type="transmembrane region" description="Helical" evidence="8">
    <location>
        <begin position="160"/>
        <end position="180"/>
    </location>
</feature>
<keyword evidence="6 8" id="KW-0472">Membrane</keyword>